<dbReference type="Gene3D" id="3.20.20.80">
    <property type="entry name" value="Glycosidases"/>
    <property type="match status" value="1"/>
</dbReference>
<gene>
    <name evidence="8" type="ORF">CLV25_11056</name>
</gene>
<comment type="catalytic activity">
    <reaction evidence="1">
        <text>Hydrolysis of terminal non-reducing N-acetyl-D-hexosamine residues in N-acetyl-beta-D-hexosaminides.</text>
        <dbReference type="EC" id="3.2.1.52"/>
    </reaction>
</comment>
<evidence type="ECO:0000259" key="7">
    <source>
        <dbReference type="Pfam" id="PF02838"/>
    </source>
</evidence>
<reference evidence="8 9" key="1">
    <citation type="submission" date="2019-03" db="EMBL/GenBank/DDBJ databases">
        <title>Genomic Encyclopedia of Archaeal and Bacterial Type Strains, Phase II (KMG-II): from individual species to whole genera.</title>
        <authorList>
            <person name="Goeker M."/>
        </authorList>
    </citation>
    <scope>NUCLEOTIDE SEQUENCE [LARGE SCALE GENOMIC DNA]</scope>
    <source>
        <strain evidence="8 9">RL-C</strain>
    </source>
</reference>
<dbReference type="Pfam" id="PF02838">
    <property type="entry name" value="Glyco_hydro_20b"/>
    <property type="match status" value="1"/>
</dbReference>
<dbReference type="InterPro" id="IPR015883">
    <property type="entry name" value="Glyco_hydro_20_cat"/>
</dbReference>
<feature type="domain" description="Beta-hexosaminidase bacterial type N-terminal" evidence="7">
    <location>
        <begin position="28"/>
        <end position="148"/>
    </location>
</feature>
<comment type="caution">
    <text evidence="8">The sequence shown here is derived from an EMBL/GenBank/DDBJ whole genome shotgun (WGS) entry which is preliminary data.</text>
</comment>
<sequence length="677" mass="76916">MKRITRIALLSAMVVFTATSRGNNAKLPLIPYPQKVEQLKAEKVSFKTLVILADEDHSTNLSGAIAQLNRFVPALQISTNAPQKGYITVSLLKETSIPKEGYKLNIEGNKASITYSDNGGCFYAFQTLMQLMEKKGKAYTLPQVAIEDSPNFMFRGFMHDVGRNFQTIEDLKRQLDIFALYKLNVFHWHLTDHPGWRIECKAYPILNDPTYQRKGRDQGTFYTYDQIRDLIAYAKERNILVIPEIDVPGHSAYFKTAFGFTMASPQGIEVLEKCFKEFFSEIPASDCPYIHLGSDEVHIDNPKEFMAKMEDLVYQSGRKAVVWNPGLKASPATINQIWKDAAFTSEDKQNDVNLSSPLFDSSIGYVNGYDPLILVNRIILNKACGKVKGDSLALGGILCCWPDVKVADKKNIFRHNPVWPATLAFAERYWHGGELPFVKNPNLLELSNIEMRNNLEDFEKRMDVHKTGILASEPFPWTANSTIQWNVSIPFKSKEEHTAKSTTKALASLPDSLRWVSYSGGTIDMEALKRAYKVEGKDSLVAYAYAYIYSDKSKTVDCWIGFETPARSNRQYAGIPQQGSWDANGGDVWINGSRLTPPVWSKPGQYRILRPTWAQPEEEMPYEDEEFYWSRKPTKVHLQKGKNVVLIKVPKSYQAQRWSFTFAPLNMDGLRFTTKEN</sequence>
<comment type="similarity">
    <text evidence="2">Belongs to the glycosyl hydrolase 20 family.</text>
</comment>
<dbReference type="GO" id="GO:0016020">
    <property type="term" value="C:membrane"/>
    <property type="evidence" value="ECO:0007669"/>
    <property type="project" value="TreeGrafter"/>
</dbReference>
<evidence type="ECO:0000259" key="6">
    <source>
        <dbReference type="Pfam" id="PF00728"/>
    </source>
</evidence>
<dbReference type="GO" id="GO:0004563">
    <property type="term" value="F:beta-N-acetylhexosaminidase activity"/>
    <property type="evidence" value="ECO:0007669"/>
    <property type="project" value="UniProtKB-EC"/>
</dbReference>
<keyword evidence="5" id="KW-0326">Glycosidase</keyword>
<dbReference type="Proteomes" id="UP000294830">
    <property type="component" value="Unassembled WGS sequence"/>
</dbReference>
<dbReference type="OrthoDB" id="1090159at2"/>
<evidence type="ECO:0000256" key="5">
    <source>
        <dbReference type="ARBA" id="ARBA00023295"/>
    </source>
</evidence>
<dbReference type="Gene3D" id="3.30.379.10">
    <property type="entry name" value="Chitobiase/beta-hexosaminidase domain 2-like"/>
    <property type="match status" value="1"/>
</dbReference>
<evidence type="ECO:0000313" key="8">
    <source>
        <dbReference type="EMBL" id="TCN65667.1"/>
    </source>
</evidence>
<keyword evidence="9" id="KW-1185">Reference proteome</keyword>
<keyword evidence="4 8" id="KW-0378">Hydrolase</keyword>
<evidence type="ECO:0000256" key="2">
    <source>
        <dbReference type="ARBA" id="ARBA00006285"/>
    </source>
</evidence>
<feature type="domain" description="Glycoside hydrolase family 20 catalytic" evidence="6">
    <location>
        <begin position="152"/>
        <end position="258"/>
    </location>
</feature>
<dbReference type="AlphaFoldDB" id="A0A4R2ECN3"/>
<dbReference type="PANTHER" id="PTHR22600">
    <property type="entry name" value="BETA-HEXOSAMINIDASE"/>
    <property type="match status" value="1"/>
</dbReference>
<organism evidence="8 9">
    <name type="scientific">Acetobacteroides hydrogenigenes</name>
    <dbReference type="NCBI Taxonomy" id="979970"/>
    <lineage>
        <taxon>Bacteria</taxon>
        <taxon>Pseudomonadati</taxon>
        <taxon>Bacteroidota</taxon>
        <taxon>Bacteroidia</taxon>
        <taxon>Bacteroidales</taxon>
        <taxon>Rikenellaceae</taxon>
        <taxon>Acetobacteroides</taxon>
    </lineage>
</organism>
<dbReference type="SUPFAM" id="SSF55545">
    <property type="entry name" value="beta-N-acetylhexosaminidase-like domain"/>
    <property type="match status" value="1"/>
</dbReference>
<dbReference type="PRINTS" id="PR00738">
    <property type="entry name" value="GLHYDRLASE20"/>
</dbReference>
<accession>A0A4R2ECN3</accession>
<dbReference type="GO" id="GO:0005975">
    <property type="term" value="P:carbohydrate metabolic process"/>
    <property type="evidence" value="ECO:0007669"/>
    <property type="project" value="InterPro"/>
</dbReference>
<evidence type="ECO:0000313" key="9">
    <source>
        <dbReference type="Proteomes" id="UP000294830"/>
    </source>
</evidence>
<dbReference type="PANTHER" id="PTHR22600:SF57">
    <property type="entry name" value="BETA-N-ACETYLHEXOSAMINIDASE"/>
    <property type="match status" value="1"/>
</dbReference>
<dbReference type="SUPFAM" id="SSF51445">
    <property type="entry name" value="(Trans)glycosidases"/>
    <property type="match status" value="1"/>
</dbReference>
<evidence type="ECO:0000256" key="4">
    <source>
        <dbReference type="ARBA" id="ARBA00022801"/>
    </source>
</evidence>
<dbReference type="InterPro" id="IPR017853">
    <property type="entry name" value="GH"/>
</dbReference>
<dbReference type="EC" id="3.2.1.52" evidence="3"/>
<dbReference type="Pfam" id="PF00728">
    <property type="entry name" value="Glyco_hydro_20"/>
    <property type="match status" value="1"/>
</dbReference>
<dbReference type="EMBL" id="SLWB01000010">
    <property type="protein sequence ID" value="TCN65667.1"/>
    <property type="molecule type" value="Genomic_DNA"/>
</dbReference>
<dbReference type="RefSeq" id="WP_131839655.1">
    <property type="nucleotide sequence ID" value="NZ_SLWB01000010.1"/>
</dbReference>
<evidence type="ECO:0000256" key="1">
    <source>
        <dbReference type="ARBA" id="ARBA00001231"/>
    </source>
</evidence>
<evidence type="ECO:0000256" key="3">
    <source>
        <dbReference type="ARBA" id="ARBA00012663"/>
    </source>
</evidence>
<dbReference type="InterPro" id="IPR015882">
    <property type="entry name" value="HEX_bac_N"/>
</dbReference>
<dbReference type="InterPro" id="IPR025705">
    <property type="entry name" value="Beta_hexosaminidase_sua/sub"/>
</dbReference>
<name>A0A4R2ECN3_9BACT</name>
<proteinExistence type="inferred from homology"/>
<dbReference type="GO" id="GO:0030203">
    <property type="term" value="P:glycosaminoglycan metabolic process"/>
    <property type="evidence" value="ECO:0007669"/>
    <property type="project" value="TreeGrafter"/>
</dbReference>
<dbReference type="InterPro" id="IPR029018">
    <property type="entry name" value="Hex-like_dom2"/>
</dbReference>
<protein>
    <recommendedName>
        <fullName evidence="3">beta-N-acetylhexosaminidase</fullName>
        <ecNumber evidence="3">3.2.1.52</ecNumber>
    </recommendedName>
</protein>